<evidence type="ECO:0000256" key="2">
    <source>
        <dbReference type="SAM" id="MobiDB-lite"/>
    </source>
</evidence>
<evidence type="ECO:0008006" key="6">
    <source>
        <dbReference type="Google" id="ProtNLM"/>
    </source>
</evidence>
<evidence type="ECO:0000313" key="5">
    <source>
        <dbReference type="Proteomes" id="UP000266177"/>
    </source>
</evidence>
<feature type="signal peptide" evidence="3">
    <location>
        <begin position="1"/>
        <end position="21"/>
    </location>
</feature>
<evidence type="ECO:0000256" key="1">
    <source>
        <dbReference type="SAM" id="Coils"/>
    </source>
</evidence>
<name>A0A3A3GMZ8_PANTH</name>
<keyword evidence="3" id="KW-0732">Signal</keyword>
<reference evidence="4 5" key="1">
    <citation type="submission" date="2018-09" db="EMBL/GenBank/DDBJ databases">
        <title>Paenibacillus SK2017-BO5.</title>
        <authorList>
            <person name="Piskunova J.V."/>
            <person name="Dubiley S.A."/>
            <person name="Severinov K.V."/>
        </authorList>
    </citation>
    <scope>NUCLEOTIDE SEQUENCE [LARGE SCALE GENOMIC DNA]</scope>
    <source>
        <strain evidence="4 5">BO5</strain>
    </source>
</reference>
<dbReference type="RefSeq" id="WP_119793263.1">
    <property type="nucleotide sequence ID" value="NZ_QYZD01000007.1"/>
</dbReference>
<dbReference type="PROSITE" id="PS51257">
    <property type="entry name" value="PROKAR_LIPOPROTEIN"/>
    <property type="match status" value="1"/>
</dbReference>
<dbReference type="Pfam" id="PF10368">
    <property type="entry name" value="YkyA"/>
    <property type="match status" value="1"/>
</dbReference>
<feature type="region of interest" description="Disordered" evidence="2">
    <location>
        <begin position="214"/>
        <end position="244"/>
    </location>
</feature>
<accession>A0A3A3GMZ8</accession>
<dbReference type="EMBL" id="QYZD01000007">
    <property type="protein sequence ID" value="RJG24252.1"/>
    <property type="molecule type" value="Genomic_DNA"/>
</dbReference>
<evidence type="ECO:0000256" key="3">
    <source>
        <dbReference type="SAM" id="SignalP"/>
    </source>
</evidence>
<dbReference type="SUPFAM" id="SSF140423">
    <property type="entry name" value="MW0975(SA0943)-like"/>
    <property type="match status" value="1"/>
</dbReference>
<dbReference type="Gene3D" id="1.20.120.570">
    <property type="entry name" value="YkyA-like"/>
    <property type="match status" value="1"/>
</dbReference>
<sequence>MAGLRTWGAAAAILSIAVAISGCGASPTSQIFDRFEKASSTEVNVPAAMSSLKTLEDKDEKQYISIINQGKQDNRNVQTLIDNTNQALAERKQVLEQMKAQLDEARDQIGEMDGIIANLKEEELKKPAEEAYQAYVKRYDTFKSLFESYEKWIEHEQSLYEQLKSEDTKLKSINKAVAERNEAYRQVEELKTQFNDYTTQFNTLKSSFYEKAGLQVKKPEQPKENDDSVDPELEIPPIENDGSE</sequence>
<feature type="compositionally biased region" description="Basic and acidic residues" evidence="2">
    <location>
        <begin position="217"/>
        <end position="226"/>
    </location>
</feature>
<dbReference type="InterPro" id="IPR036785">
    <property type="entry name" value="YkyA-like_sf"/>
</dbReference>
<keyword evidence="1" id="KW-0175">Coiled coil</keyword>
<organism evidence="4 5">
    <name type="scientific">Paenibacillus thiaminolyticus</name>
    <name type="common">Bacillus thiaminolyticus</name>
    <dbReference type="NCBI Taxonomy" id="49283"/>
    <lineage>
        <taxon>Bacteria</taxon>
        <taxon>Bacillati</taxon>
        <taxon>Bacillota</taxon>
        <taxon>Bacilli</taxon>
        <taxon>Bacillales</taxon>
        <taxon>Paenibacillaceae</taxon>
        <taxon>Paenibacillus</taxon>
    </lineage>
</organism>
<feature type="coiled-coil region" evidence="1">
    <location>
        <begin position="81"/>
        <end position="122"/>
    </location>
</feature>
<dbReference type="Proteomes" id="UP000266177">
    <property type="component" value="Unassembled WGS sequence"/>
</dbReference>
<dbReference type="InterPro" id="IPR019454">
    <property type="entry name" value="Lipoprot_YkyA-like"/>
</dbReference>
<feature type="chain" id="PRO_5038884980" description="Cell-wall binding lipoprotein" evidence="3">
    <location>
        <begin position="22"/>
        <end position="244"/>
    </location>
</feature>
<protein>
    <recommendedName>
        <fullName evidence="6">Cell-wall binding lipoprotein</fullName>
    </recommendedName>
</protein>
<comment type="caution">
    <text evidence="4">The sequence shown here is derived from an EMBL/GenBank/DDBJ whole genome shotgun (WGS) entry which is preliminary data.</text>
</comment>
<dbReference type="OrthoDB" id="2576511at2"/>
<dbReference type="AlphaFoldDB" id="A0A3A3GMZ8"/>
<evidence type="ECO:0000313" key="4">
    <source>
        <dbReference type="EMBL" id="RJG24252.1"/>
    </source>
</evidence>
<feature type="coiled-coil region" evidence="1">
    <location>
        <begin position="173"/>
        <end position="200"/>
    </location>
</feature>
<gene>
    <name evidence="4" type="ORF">DQX05_10305</name>
</gene>
<proteinExistence type="predicted"/>